<keyword evidence="3" id="KW-1185">Reference proteome</keyword>
<evidence type="ECO:0000256" key="1">
    <source>
        <dbReference type="SAM" id="MobiDB-lite"/>
    </source>
</evidence>
<dbReference type="RefSeq" id="WP_075048204.1">
    <property type="nucleotide sequence ID" value="NZ_CP012328.1"/>
</dbReference>
<proteinExistence type="predicted"/>
<name>A0A0K1P5M5_9MOLU</name>
<organism evidence="2 3">
    <name type="scientific">Spiroplasma turonicum</name>
    <dbReference type="NCBI Taxonomy" id="216946"/>
    <lineage>
        <taxon>Bacteria</taxon>
        <taxon>Bacillati</taxon>
        <taxon>Mycoplasmatota</taxon>
        <taxon>Mollicutes</taxon>
        <taxon>Entomoplasmatales</taxon>
        <taxon>Spiroplasmataceae</taxon>
        <taxon>Spiroplasma</taxon>
    </lineage>
</organism>
<gene>
    <name evidence="2" type="ORF">STURON_00362</name>
</gene>
<dbReference type="EMBL" id="CP012328">
    <property type="protein sequence ID" value="AKU79608.1"/>
    <property type="molecule type" value="Genomic_DNA"/>
</dbReference>
<dbReference type="STRING" id="216946.STURO_v1c03620"/>
<sequence length="222" mass="26208">MYYVMWVRNNLFYILDQNRIFCGMYDNFQKALYACQQMNNNLLNGAISPSPFTLPYNGGSMYNYNNYPYMNHTGYNQYGYYMGMQQPQTLLPMQYSTMPTYNNYAYSNNVGMQQPQPIQQPQFNGFENLMQQPQPMQQTQPMQQPQPMQKPDTMPMQQPDTMPMQQPINSTVAETSFEDKKSILNEDLETKSEELINFDDTTEEWNIDSKKIKNFISKFNKK</sequence>
<dbReference type="PATRIC" id="fig|216946.3.peg.362"/>
<feature type="region of interest" description="Disordered" evidence="1">
    <location>
        <begin position="134"/>
        <end position="155"/>
    </location>
</feature>
<reference evidence="2 3" key="1">
    <citation type="journal article" date="2015" name="Genome Announc.">
        <title>Complete Genome Sequence of Spiroplasma turonicum Strain Tab4cT, a Parasite of a Horse Fly, Haematopota sp. (Diptera: Tabanidae).</title>
        <authorList>
            <person name="Davis R.E."/>
            <person name="Shao J."/>
            <person name="Zhao Y."/>
            <person name="Gasparich G.E."/>
            <person name="Gaynor B.J."/>
            <person name="Donofrio N."/>
        </authorList>
    </citation>
    <scope>NUCLEOTIDE SEQUENCE [LARGE SCALE GENOMIC DNA]</scope>
    <source>
        <strain evidence="2 3">Tab4c</strain>
    </source>
</reference>
<evidence type="ECO:0000313" key="2">
    <source>
        <dbReference type="EMBL" id="AKU79608.1"/>
    </source>
</evidence>
<dbReference type="Proteomes" id="UP000067243">
    <property type="component" value="Chromosome"/>
</dbReference>
<protein>
    <submittedName>
        <fullName evidence="2">Uncharacterized protein</fullName>
    </submittedName>
</protein>
<dbReference type="OrthoDB" id="390385at2"/>
<accession>A0A0K1P5M5</accession>
<dbReference type="AlphaFoldDB" id="A0A0K1P5M5"/>
<evidence type="ECO:0000313" key="3">
    <source>
        <dbReference type="Proteomes" id="UP000067243"/>
    </source>
</evidence>
<dbReference type="KEGG" id="stur:STURON_00362"/>